<dbReference type="SUPFAM" id="SSF49899">
    <property type="entry name" value="Concanavalin A-like lectins/glucanases"/>
    <property type="match status" value="1"/>
</dbReference>
<comment type="subcellular location">
    <subcellularLocation>
        <location evidence="6">Secreted</location>
    </subcellularLocation>
</comment>
<accession>A0A9W9YSR3</accession>
<evidence type="ECO:0000256" key="5">
    <source>
        <dbReference type="PROSITE-ProRule" id="PRU01172"/>
    </source>
</evidence>
<dbReference type="GO" id="GO:0046872">
    <property type="term" value="F:metal ion binding"/>
    <property type="evidence" value="ECO:0007669"/>
    <property type="project" value="UniProtKB-KW"/>
</dbReference>
<dbReference type="PANTHER" id="PTHR19277:SF161">
    <property type="entry name" value="LAMININ G DOMAIN-CONTAINING PROTEIN"/>
    <property type="match status" value="1"/>
</dbReference>
<reference evidence="8" key="1">
    <citation type="submission" date="2023-01" db="EMBL/GenBank/DDBJ databases">
        <title>Genome assembly of the deep-sea coral Lophelia pertusa.</title>
        <authorList>
            <person name="Herrera S."/>
            <person name="Cordes E."/>
        </authorList>
    </citation>
    <scope>NUCLEOTIDE SEQUENCE</scope>
    <source>
        <strain evidence="8">USNM1676648</strain>
        <tissue evidence="8">Polyp</tissue>
    </source>
</reference>
<gene>
    <name evidence="8" type="ORF">OS493_002298</name>
</gene>
<comment type="caution">
    <text evidence="8">The sequence shown here is derived from an EMBL/GenBank/DDBJ whole genome shotgun (WGS) entry which is preliminary data.</text>
</comment>
<keyword evidence="3" id="KW-1015">Disulfide bond</keyword>
<evidence type="ECO:0000313" key="8">
    <source>
        <dbReference type="EMBL" id="KAJ7365596.1"/>
    </source>
</evidence>
<dbReference type="OrthoDB" id="8793160at2759"/>
<dbReference type="InterPro" id="IPR030476">
    <property type="entry name" value="Pentaxin_CS"/>
</dbReference>
<keyword evidence="4" id="KW-0325">Glycoprotein</keyword>
<dbReference type="Proteomes" id="UP001163046">
    <property type="component" value="Unassembled WGS sequence"/>
</dbReference>
<organism evidence="8 9">
    <name type="scientific">Desmophyllum pertusum</name>
    <dbReference type="NCBI Taxonomy" id="174260"/>
    <lineage>
        <taxon>Eukaryota</taxon>
        <taxon>Metazoa</taxon>
        <taxon>Cnidaria</taxon>
        <taxon>Anthozoa</taxon>
        <taxon>Hexacorallia</taxon>
        <taxon>Scleractinia</taxon>
        <taxon>Caryophylliina</taxon>
        <taxon>Caryophylliidae</taxon>
        <taxon>Desmophyllum</taxon>
    </lineage>
</organism>
<dbReference type="Pfam" id="PF00354">
    <property type="entry name" value="Pentaxin"/>
    <property type="match status" value="1"/>
</dbReference>
<dbReference type="InterPro" id="IPR001759">
    <property type="entry name" value="PTX_dom"/>
</dbReference>
<evidence type="ECO:0000256" key="2">
    <source>
        <dbReference type="ARBA" id="ARBA00022837"/>
    </source>
</evidence>
<comment type="caution">
    <text evidence="5">Lacks conserved residue(s) required for the propagation of feature annotation.</text>
</comment>
<dbReference type="InterPro" id="IPR013320">
    <property type="entry name" value="ConA-like_dom_sf"/>
</dbReference>
<sequence length="164" mass="17622">MDAQLQCNPCGDQYLMLFQERTDTDYAIKENSIVYDLDAATLCFFARDNPNDSSDDNQCPYSYAVPGVDNEFTFCTTPVLGVLILGTSRDAAVGLDDDAEWHHICVTWSSANGDYEFFKDGVSVGSGSGFNSGGHITSGGTTVIGQDQDEVGGGFDSTRLLLAT</sequence>
<name>A0A9W9YSR3_9CNID</name>
<evidence type="ECO:0000256" key="1">
    <source>
        <dbReference type="ARBA" id="ARBA00022723"/>
    </source>
</evidence>
<dbReference type="GO" id="GO:0005576">
    <property type="term" value="C:extracellular region"/>
    <property type="evidence" value="ECO:0007669"/>
    <property type="project" value="UniProtKB-SubCell"/>
</dbReference>
<keyword evidence="9" id="KW-1185">Reference proteome</keyword>
<feature type="domain" description="Pentraxin (PTX)" evidence="7">
    <location>
        <begin position="12"/>
        <end position="164"/>
    </location>
</feature>
<evidence type="ECO:0000256" key="6">
    <source>
        <dbReference type="RuleBase" id="RU362112"/>
    </source>
</evidence>
<evidence type="ECO:0000259" key="7">
    <source>
        <dbReference type="PROSITE" id="PS51828"/>
    </source>
</evidence>
<dbReference type="EMBL" id="MU827302">
    <property type="protein sequence ID" value="KAJ7365596.1"/>
    <property type="molecule type" value="Genomic_DNA"/>
</dbReference>
<comment type="cofactor">
    <cofactor evidence="6">
        <name>Ca(2+)</name>
        <dbReference type="ChEBI" id="CHEBI:29108"/>
    </cofactor>
    <text evidence="6">Binds 2 calcium ions per subunit.</text>
</comment>
<dbReference type="PROSITE" id="PS51828">
    <property type="entry name" value="PTX_2"/>
    <property type="match status" value="1"/>
</dbReference>
<proteinExistence type="inferred from homology"/>
<evidence type="ECO:0000256" key="3">
    <source>
        <dbReference type="ARBA" id="ARBA00023157"/>
    </source>
</evidence>
<keyword evidence="2 6" id="KW-0106">Calcium</keyword>
<comment type="subunit">
    <text evidence="6">Homopentamer. Pentaxin (or pentraxin) have a discoid arrangement of 5 non-covalently bound subunits.</text>
</comment>
<keyword evidence="1 6" id="KW-0479">Metal-binding</keyword>
<evidence type="ECO:0000313" key="9">
    <source>
        <dbReference type="Proteomes" id="UP001163046"/>
    </source>
</evidence>
<evidence type="ECO:0000256" key="4">
    <source>
        <dbReference type="ARBA" id="ARBA00023180"/>
    </source>
</evidence>
<comment type="similarity">
    <text evidence="6">Belongs to the pentraxin family.</text>
</comment>
<dbReference type="PROSITE" id="PS00289">
    <property type="entry name" value="PTX_1"/>
    <property type="match status" value="1"/>
</dbReference>
<protein>
    <recommendedName>
        <fullName evidence="6">Pentraxin family member</fullName>
    </recommendedName>
</protein>
<dbReference type="PANTHER" id="PTHR19277">
    <property type="entry name" value="PENTRAXIN"/>
    <property type="match status" value="1"/>
</dbReference>
<dbReference type="SMART" id="SM00159">
    <property type="entry name" value="PTX"/>
    <property type="match status" value="1"/>
</dbReference>
<dbReference type="PRINTS" id="PR00895">
    <property type="entry name" value="PENTAXIN"/>
</dbReference>
<dbReference type="AlphaFoldDB" id="A0A9W9YSR3"/>
<dbReference type="Gene3D" id="2.60.120.200">
    <property type="match status" value="1"/>
</dbReference>
<dbReference type="InterPro" id="IPR051360">
    <property type="entry name" value="Neuronal_Pentraxin_Related"/>
</dbReference>